<evidence type="ECO:0000313" key="1">
    <source>
        <dbReference type="EMBL" id="KAL3603882.1"/>
    </source>
</evidence>
<reference evidence="1 2" key="1">
    <citation type="journal article" date="2024" name="Plant Biotechnol. J.">
        <title>Genome and CRISPR/Cas9 system of a widespread forest tree (Populus alba) in the world.</title>
        <authorList>
            <person name="Liu Y.J."/>
            <person name="Jiang P.F."/>
            <person name="Han X.M."/>
            <person name="Li X.Y."/>
            <person name="Wang H.M."/>
            <person name="Wang Y.J."/>
            <person name="Wang X.X."/>
            <person name="Zeng Q.Y."/>
        </authorList>
    </citation>
    <scope>NUCLEOTIDE SEQUENCE [LARGE SCALE GENOMIC DNA]</scope>
    <source>
        <strain evidence="2">cv. PAL-ZL1</strain>
    </source>
</reference>
<protein>
    <submittedName>
        <fullName evidence="1">Uncharacterized protein</fullName>
    </submittedName>
</protein>
<keyword evidence="2" id="KW-1185">Reference proteome</keyword>
<comment type="caution">
    <text evidence="1">The sequence shown here is derived from an EMBL/GenBank/DDBJ whole genome shotgun (WGS) entry which is preliminary data.</text>
</comment>
<dbReference type="Proteomes" id="UP000309997">
    <property type="component" value="Unassembled WGS sequence"/>
</dbReference>
<name>A0ACC4CS24_POPAL</name>
<accession>A0ACC4CS24</accession>
<organism evidence="1 2">
    <name type="scientific">Populus alba</name>
    <name type="common">White poplar</name>
    <dbReference type="NCBI Taxonomy" id="43335"/>
    <lineage>
        <taxon>Eukaryota</taxon>
        <taxon>Viridiplantae</taxon>
        <taxon>Streptophyta</taxon>
        <taxon>Embryophyta</taxon>
        <taxon>Tracheophyta</taxon>
        <taxon>Spermatophyta</taxon>
        <taxon>Magnoliopsida</taxon>
        <taxon>eudicotyledons</taxon>
        <taxon>Gunneridae</taxon>
        <taxon>Pentapetalae</taxon>
        <taxon>rosids</taxon>
        <taxon>fabids</taxon>
        <taxon>Malpighiales</taxon>
        <taxon>Salicaceae</taxon>
        <taxon>Saliceae</taxon>
        <taxon>Populus</taxon>
    </lineage>
</organism>
<evidence type="ECO:0000313" key="2">
    <source>
        <dbReference type="Proteomes" id="UP000309997"/>
    </source>
</evidence>
<gene>
    <name evidence="1" type="ORF">D5086_004741</name>
</gene>
<dbReference type="EMBL" id="RCHU02000002">
    <property type="protein sequence ID" value="KAL3603882.1"/>
    <property type="molecule type" value="Genomic_DNA"/>
</dbReference>
<sequence length="83" mass="9103">MQSVSVAKSKIGHAIVMILQAGLLEKFVNVPSATSLDVACFAGAVLISSAWILPLPRLSWCYGREKKHKRSLTQFPKQEDAFS</sequence>
<proteinExistence type="predicted"/>